<reference evidence="1 2" key="1">
    <citation type="submission" date="2016-10" db="EMBL/GenBank/DDBJ databases">
        <authorList>
            <person name="de Groot N.N."/>
        </authorList>
    </citation>
    <scope>NUCLEOTIDE SEQUENCE [LARGE SCALE GENOMIC DNA]</scope>
    <source>
        <strain evidence="2">L7-484,KACC 16230,DSM 25025</strain>
    </source>
</reference>
<dbReference type="STRING" id="1166073.SAMN05192530_10697"/>
<evidence type="ECO:0000313" key="2">
    <source>
        <dbReference type="Proteomes" id="UP000198793"/>
    </source>
</evidence>
<organism evidence="1 2">
    <name type="scientific">Aureimonas jatrophae</name>
    <dbReference type="NCBI Taxonomy" id="1166073"/>
    <lineage>
        <taxon>Bacteria</taxon>
        <taxon>Pseudomonadati</taxon>
        <taxon>Pseudomonadota</taxon>
        <taxon>Alphaproteobacteria</taxon>
        <taxon>Hyphomicrobiales</taxon>
        <taxon>Aurantimonadaceae</taxon>
        <taxon>Aureimonas</taxon>
    </lineage>
</organism>
<evidence type="ECO:0000313" key="1">
    <source>
        <dbReference type="EMBL" id="SDO40950.1"/>
    </source>
</evidence>
<name>A0A1H0JBM3_9HYPH</name>
<keyword evidence="2" id="KW-1185">Reference proteome</keyword>
<accession>A0A1H0JBM3</accession>
<dbReference type="Proteomes" id="UP000198793">
    <property type="component" value="Unassembled WGS sequence"/>
</dbReference>
<sequence>MSVTAAFSTAVATAVADWGKSAKATFRLSAGADKAVAKMGEDTLELSTKTGNLTVRPPSGRAVAVVGIGVDGVLRIDCGNGPAELGDAKLAEAVAATVRTVRAAYERSSARGNRTSFTLAPAGEAGSCMRPAGR</sequence>
<gene>
    <name evidence="1" type="ORF">SAMN05192530_10697</name>
</gene>
<dbReference type="AlphaFoldDB" id="A0A1H0JBM3"/>
<dbReference type="RefSeq" id="WP_139184014.1">
    <property type="nucleotide sequence ID" value="NZ_FNIT01000006.1"/>
</dbReference>
<protein>
    <submittedName>
        <fullName evidence="1">Uncharacterized protein</fullName>
    </submittedName>
</protein>
<proteinExistence type="predicted"/>
<dbReference type="EMBL" id="FNIT01000006">
    <property type="protein sequence ID" value="SDO40950.1"/>
    <property type="molecule type" value="Genomic_DNA"/>
</dbReference>